<reference evidence="2" key="1">
    <citation type="submission" date="2018-12" db="EMBL/GenBank/DDBJ databases">
        <authorList>
            <person name="Yazar S."/>
        </authorList>
    </citation>
    <scope>NUCLEOTIDE SEQUENCE [LARGE SCALE GENOMIC DNA]</scope>
</reference>
<dbReference type="InterPro" id="IPR008993">
    <property type="entry name" value="TIMP-like_OB-fold"/>
</dbReference>
<reference evidence="1" key="3">
    <citation type="submission" date="2025-09" db="UniProtKB">
        <authorList>
            <consortium name="Ensembl"/>
        </authorList>
    </citation>
    <scope>IDENTIFICATION</scope>
</reference>
<dbReference type="Proteomes" id="UP000314987">
    <property type="component" value="Unassembled WGS sequence"/>
</dbReference>
<dbReference type="Ensembl" id="ENSVURT00010022955.1">
    <property type="protein sequence ID" value="ENSVURP00010020159.1"/>
    <property type="gene ID" value="ENSVURG00010015433.1"/>
</dbReference>
<reference evidence="1" key="2">
    <citation type="submission" date="2025-08" db="UniProtKB">
        <authorList>
            <consortium name="Ensembl"/>
        </authorList>
    </citation>
    <scope>IDENTIFICATION</scope>
</reference>
<dbReference type="GeneTree" id="ENSGT00390000002361"/>
<name>A0A4X2L5Q8_VOMUR</name>
<dbReference type="SUPFAM" id="SSF50242">
    <property type="entry name" value="TIMP-like"/>
    <property type="match status" value="1"/>
</dbReference>
<protein>
    <submittedName>
        <fullName evidence="1">Uncharacterized protein</fullName>
    </submittedName>
</protein>
<dbReference type="OMA" id="HIVMAHI"/>
<accession>A0A4X2L5Q8</accession>
<evidence type="ECO:0000313" key="1">
    <source>
        <dbReference type="Ensembl" id="ENSVURP00010020159.1"/>
    </source>
</evidence>
<gene>
    <name evidence="1" type="primary">CUNH17orf58</name>
</gene>
<proteinExistence type="predicted"/>
<keyword evidence="2" id="KW-1185">Reference proteome</keyword>
<dbReference type="Gene3D" id="2.40.50.120">
    <property type="match status" value="1"/>
</dbReference>
<organism evidence="1 2">
    <name type="scientific">Vombatus ursinus</name>
    <name type="common">Common wombat</name>
    <dbReference type="NCBI Taxonomy" id="29139"/>
    <lineage>
        <taxon>Eukaryota</taxon>
        <taxon>Metazoa</taxon>
        <taxon>Chordata</taxon>
        <taxon>Craniata</taxon>
        <taxon>Vertebrata</taxon>
        <taxon>Euteleostomi</taxon>
        <taxon>Mammalia</taxon>
        <taxon>Metatheria</taxon>
        <taxon>Diprotodontia</taxon>
        <taxon>Vombatidae</taxon>
        <taxon>Vombatus</taxon>
    </lineage>
</organism>
<dbReference type="PANTHER" id="PTHR35967">
    <property type="entry name" value="UPF0450 PROTEIN C17ORF58"/>
    <property type="match status" value="1"/>
</dbReference>
<dbReference type="STRING" id="29139.ENSVURP00010020159"/>
<dbReference type="PANTHER" id="PTHR35967:SF1">
    <property type="entry name" value="UPF0450 PROTEIN C17ORF58"/>
    <property type="match status" value="1"/>
</dbReference>
<sequence length="92" mass="10665">TNRLYVTPDGFFFQVHVLVLDSSSCNKPYADFKFGSRHIVMAHIYHRRRLLQVLQGHLKPGDGMLRSSSSYVKRFNCKRGEKIQRAAHTKCI</sequence>
<dbReference type="AlphaFoldDB" id="A0A4X2L5Q8"/>
<evidence type="ECO:0000313" key="2">
    <source>
        <dbReference type="Proteomes" id="UP000314987"/>
    </source>
</evidence>